<dbReference type="Gene3D" id="3.40.50.720">
    <property type="entry name" value="NAD(P)-binding Rossmann-like Domain"/>
    <property type="match status" value="1"/>
</dbReference>
<evidence type="ECO:0000256" key="3">
    <source>
        <dbReference type="ARBA" id="ARBA00023002"/>
    </source>
</evidence>
<dbReference type="PANTHER" id="PTHR24320:SF272">
    <property type="entry name" value="NAD(P)-BINDING ROSSMANN-FOLD SUPERFAMILY PROTEIN"/>
    <property type="match status" value="1"/>
</dbReference>
<evidence type="ECO:0008006" key="6">
    <source>
        <dbReference type="Google" id="ProtNLM"/>
    </source>
</evidence>
<dbReference type="PRINTS" id="PR00081">
    <property type="entry name" value="GDHRDH"/>
</dbReference>
<name>A0ABR4GM61_9EURO</name>
<evidence type="ECO:0000313" key="4">
    <source>
        <dbReference type="EMBL" id="KAL2800135.1"/>
    </source>
</evidence>
<comment type="similarity">
    <text evidence="1">Belongs to the short-chain dehydrogenases/reductases (SDR) family.</text>
</comment>
<dbReference type="Proteomes" id="UP001610563">
    <property type="component" value="Unassembled WGS sequence"/>
</dbReference>
<evidence type="ECO:0000313" key="5">
    <source>
        <dbReference type="Proteomes" id="UP001610563"/>
    </source>
</evidence>
<sequence length="348" mass="37478">MSRYAAAHSNPPGPCDQRPTALQIVHDNDLEGKLTGKVAVITGASGGLGIEIVRALAATGVTLYLTARDIPKAEEALGDVFDKDRDRVHLVQMDHISLSSVRDAAATILAETSAANTGVNMLICNAAVMCLPNQEVTGDGYEVQFQTNHLSHFLLFTLLRPAMVSAAAAAASESPTFHSRVVMVSASGHRAHGLNPSDNYNFEKGGYHPWAAYAQSKTANIYMASEIERRYGRSGVHGLSLHPGIIATGLSRFVPQEQVAAMLSDENILRGLKGAEQGAAMILYAAVDREWEGRGGRYLVDCGEAVRGDDNGEVADLTYVSYTYDEESEGRLWRDSERMVGIVGERDV</sequence>
<dbReference type="InterPro" id="IPR002347">
    <property type="entry name" value="SDR_fam"/>
</dbReference>
<gene>
    <name evidence="4" type="ORF">BJX66DRAFT_350920</name>
</gene>
<evidence type="ECO:0000256" key="2">
    <source>
        <dbReference type="ARBA" id="ARBA00022857"/>
    </source>
</evidence>
<dbReference type="InterPro" id="IPR036291">
    <property type="entry name" value="NAD(P)-bd_dom_sf"/>
</dbReference>
<evidence type="ECO:0000256" key="1">
    <source>
        <dbReference type="ARBA" id="ARBA00006484"/>
    </source>
</evidence>
<accession>A0ABR4GM61</accession>
<keyword evidence="3" id="KW-0560">Oxidoreductase</keyword>
<keyword evidence="2" id="KW-0521">NADP</keyword>
<dbReference type="Pfam" id="PF00106">
    <property type="entry name" value="adh_short"/>
    <property type="match status" value="1"/>
</dbReference>
<dbReference type="SUPFAM" id="SSF51735">
    <property type="entry name" value="NAD(P)-binding Rossmann-fold domains"/>
    <property type="match status" value="1"/>
</dbReference>
<reference evidence="4 5" key="1">
    <citation type="submission" date="2024-07" db="EMBL/GenBank/DDBJ databases">
        <title>Section-level genome sequencing and comparative genomics of Aspergillus sections Usti and Cavernicolus.</title>
        <authorList>
            <consortium name="Lawrence Berkeley National Laboratory"/>
            <person name="Nybo J.L."/>
            <person name="Vesth T.C."/>
            <person name="Theobald S."/>
            <person name="Frisvad J.C."/>
            <person name="Larsen T.O."/>
            <person name="Kjaerboelling I."/>
            <person name="Rothschild-Mancinelli K."/>
            <person name="Lyhne E.K."/>
            <person name="Kogle M.E."/>
            <person name="Barry K."/>
            <person name="Clum A."/>
            <person name="Na H."/>
            <person name="Ledsgaard L."/>
            <person name="Lin J."/>
            <person name="Lipzen A."/>
            <person name="Kuo A."/>
            <person name="Riley R."/>
            <person name="Mondo S."/>
            <person name="Labutti K."/>
            <person name="Haridas S."/>
            <person name="Pangalinan J."/>
            <person name="Salamov A.A."/>
            <person name="Simmons B.A."/>
            <person name="Magnuson J.K."/>
            <person name="Chen J."/>
            <person name="Drula E."/>
            <person name="Henrissat B."/>
            <person name="Wiebenga A."/>
            <person name="Lubbers R.J."/>
            <person name="Gomes A.C."/>
            <person name="Makela M.R."/>
            <person name="Stajich J."/>
            <person name="Grigoriev I.V."/>
            <person name="Mortensen U.H."/>
            <person name="De Vries R.P."/>
            <person name="Baker S.E."/>
            <person name="Andersen M.R."/>
        </authorList>
    </citation>
    <scope>NUCLEOTIDE SEQUENCE [LARGE SCALE GENOMIC DNA]</scope>
    <source>
        <strain evidence="4 5">CBS 209.92</strain>
    </source>
</reference>
<protein>
    <recommendedName>
        <fullName evidence="6">Short-chain dehydrogenase</fullName>
    </recommendedName>
</protein>
<dbReference type="EMBL" id="JBFTWV010000004">
    <property type="protein sequence ID" value="KAL2800135.1"/>
    <property type="molecule type" value="Genomic_DNA"/>
</dbReference>
<organism evidence="4 5">
    <name type="scientific">Aspergillus keveii</name>
    <dbReference type="NCBI Taxonomy" id="714993"/>
    <lineage>
        <taxon>Eukaryota</taxon>
        <taxon>Fungi</taxon>
        <taxon>Dikarya</taxon>
        <taxon>Ascomycota</taxon>
        <taxon>Pezizomycotina</taxon>
        <taxon>Eurotiomycetes</taxon>
        <taxon>Eurotiomycetidae</taxon>
        <taxon>Eurotiales</taxon>
        <taxon>Aspergillaceae</taxon>
        <taxon>Aspergillus</taxon>
        <taxon>Aspergillus subgen. Nidulantes</taxon>
    </lineage>
</organism>
<proteinExistence type="inferred from homology"/>
<dbReference type="PANTHER" id="PTHR24320">
    <property type="entry name" value="RETINOL DEHYDROGENASE"/>
    <property type="match status" value="1"/>
</dbReference>
<comment type="caution">
    <text evidence="4">The sequence shown here is derived from an EMBL/GenBank/DDBJ whole genome shotgun (WGS) entry which is preliminary data.</text>
</comment>
<keyword evidence="5" id="KW-1185">Reference proteome</keyword>